<feature type="compositionally biased region" description="Low complexity" evidence="5">
    <location>
        <begin position="286"/>
        <end position="295"/>
    </location>
</feature>
<protein>
    <recommendedName>
        <fullName evidence="8">Myb-like domain-containing protein</fullName>
    </recommendedName>
</protein>
<keyword evidence="3" id="KW-0804">Transcription</keyword>
<evidence type="ECO:0000256" key="4">
    <source>
        <dbReference type="ARBA" id="ARBA00023242"/>
    </source>
</evidence>
<name>A0A453QEL1_AEGTS</name>
<proteinExistence type="predicted"/>
<feature type="compositionally biased region" description="Basic residues" evidence="5">
    <location>
        <begin position="1"/>
        <end position="14"/>
    </location>
</feature>
<reference evidence="6" key="4">
    <citation type="submission" date="2019-03" db="UniProtKB">
        <authorList>
            <consortium name="EnsemblPlants"/>
        </authorList>
    </citation>
    <scope>IDENTIFICATION</scope>
</reference>
<feature type="region of interest" description="Disordered" evidence="5">
    <location>
        <begin position="186"/>
        <end position="306"/>
    </location>
</feature>
<dbReference type="Proteomes" id="UP000015105">
    <property type="component" value="Chromosome 7D"/>
</dbReference>
<dbReference type="PANTHER" id="PTHR44042">
    <property type="entry name" value="DUPLICATED HOMEODOMAIN-LIKE SUPERFAMILY PROTEIN-RELATED"/>
    <property type="match status" value="1"/>
</dbReference>
<evidence type="ECO:0000313" key="6">
    <source>
        <dbReference type="EnsemblPlants" id="AET7Gv20079700.3"/>
    </source>
</evidence>
<evidence type="ECO:0000256" key="2">
    <source>
        <dbReference type="ARBA" id="ARBA00023015"/>
    </source>
</evidence>
<dbReference type="EnsemblPlants" id="AET7Gv20079700.3">
    <property type="protein sequence ID" value="AET7Gv20079700.3"/>
    <property type="gene ID" value="AET7Gv20079700"/>
</dbReference>
<dbReference type="Gene3D" id="1.10.10.60">
    <property type="entry name" value="Homeodomain-like"/>
    <property type="match status" value="1"/>
</dbReference>
<feature type="compositionally biased region" description="Basic and acidic residues" evidence="5">
    <location>
        <begin position="132"/>
        <end position="170"/>
    </location>
</feature>
<organism evidence="6 7">
    <name type="scientific">Aegilops tauschii subsp. strangulata</name>
    <name type="common">Goatgrass</name>
    <dbReference type="NCBI Taxonomy" id="200361"/>
    <lineage>
        <taxon>Eukaryota</taxon>
        <taxon>Viridiplantae</taxon>
        <taxon>Streptophyta</taxon>
        <taxon>Embryophyta</taxon>
        <taxon>Tracheophyta</taxon>
        <taxon>Spermatophyta</taxon>
        <taxon>Magnoliopsida</taxon>
        <taxon>Liliopsida</taxon>
        <taxon>Poales</taxon>
        <taxon>Poaceae</taxon>
        <taxon>BOP clade</taxon>
        <taxon>Pooideae</taxon>
        <taxon>Triticodae</taxon>
        <taxon>Triticeae</taxon>
        <taxon>Triticinae</taxon>
        <taxon>Aegilops</taxon>
    </lineage>
</organism>
<comment type="subcellular location">
    <subcellularLocation>
        <location evidence="1">Nucleus</location>
    </subcellularLocation>
</comment>
<evidence type="ECO:0000256" key="3">
    <source>
        <dbReference type="ARBA" id="ARBA00023163"/>
    </source>
</evidence>
<keyword evidence="7" id="KW-1185">Reference proteome</keyword>
<evidence type="ECO:0000256" key="5">
    <source>
        <dbReference type="SAM" id="MobiDB-lite"/>
    </source>
</evidence>
<reference evidence="6" key="3">
    <citation type="journal article" date="2017" name="Nature">
        <title>Genome sequence of the progenitor of the wheat D genome Aegilops tauschii.</title>
        <authorList>
            <person name="Luo M.C."/>
            <person name="Gu Y.Q."/>
            <person name="Puiu D."/>
            <person name="Wang H."/>
            <person name="Twardziok S.O."/>
            <person name="Deal K.R."/>
            <person name="Huo N."/>
            <person name="Zhu T."/>
            <person name="Wang L."/>
            <person name="Wang Y."/>
            <person name="McGuire P.E."/>
            <person name="Liu S."/>
            <person name="Long H."/>
            <person name="Ramasamy R.K."/>
            <person name="Rodriguez J.C."/>
            <person name="Van S.L."/>
            <person name="Yuan L."/>
            <person name="Wang Z."/>
            <person name="Xia Z."/>
            <person name="Xiao L."/>
            <person name="Anderson O.D."/>
            <person name="Ouyang S."/>
            <person name="Liang Y."/>
            <person name="Zimin A.V."/>
            <person name="Pertea G."/>
            <person name="Qi P."/>
            <person name="Bennetzen J.L."/>
            <person name="Dai X."/>
            <person name="Dawson M.W."/>
            <person name="Muller H.G."/>
            <person name="Kugler K."/>
            <person name="Rivarola-Duarte L."/>
            <person name="Spannagl M."/>
            <person name="Mayer K.F.X."/>
            <person name="Lu F.H."/>
            <person name="Bevan M.W."/>
            <person name="Leroy P."/>
            <person name="Li P."/>
            <person name="You F.M."/>
            <person name="Sun Q."/>
            <person name="Liu Z."/>
            <person name="Lyons E."/>
            <person name="Wicker T."/>
            <person name="Salzberg S.L."/>
            <person name="Devos K.M."/>
            <person name="Dvorak J."/>
        </authorList>
    </citation>
    <scope>NUCLEOTIDE SEQUENCE [LARGE SCALE GENOMIC DNA]</scope>
    <source>
        <strain evidence="6">cv. AL8/78</strain>
    </source>
</reference>
<feature type="compositionally biased region" description="Basic residues" evidence="5">
    <location>
        <begin position="263"/>
        <end position="285"/>
    </location>
</feature>
<dbReference type="PANTHER" id="PTHR44042:SF66">
    <property type="entry name" value="MYB FAMILY TRANSCRIPTION FACTOR"/>
    <property type="match status" value="1"/>
</dbReference>
<feature type="region of interest" description="Disordered" evidence="5">
    <location>
        <begin position="1"/>
        <end position="46"/>
    </location>
</feature>
<reference evidence="7" key="1">
    <citation type="journal article" date="2014" name="Science">
        <title>Ancient hybridizations among the ancestral genomes of bread wheat.</title>
        <authorList>
            <consortium name="International Wheat Genome Sequencing Consortium,"/>
            <person name="Marcussen T."/>
            <person name="Sandve S.R."/>
            <person name="Heier L."/>
            <person name="Spannagl M."/>
            <person name="Pfeifer M."/>
            <person name="Jakobsen K.S."/>
            <person name="Wulff B.B."/>
            <person name="Steuernagel B."/>
            <person name="Mayer K.F."/>
            <person name="Olsen O.A."/>
        </authorList>
    </citation>
    <scope>NUCLEOTIDE SEQUENCE [LARGE SCALE GENOMIC DNA]</scope>
    <source>
        <strain evidence="7">cv. AL8/78</strain>
    </source>
</reference>
<reference evidence="7" key="2">
    <citation type="journal article" date="2017" name="Nat. Plants">
        <title>The Aegilops tauschii genome reveals multiple impacts of transposons.</title>
        <authorList>
            <person name="Zhao G."/>
            <person name="Zou C."/>
            <person name="Li K."/>
            <person name="Wang K."/>
            <person name="Li T."/>
            <person name="Gao L."/>
            <person name="Zhang X."/>
            <person name="Wang H."/>
            <person name="Yang Z."/>
            <person name="Liu X."/>
            <person name="Jiang W."/>
            <person name="Mao L."/>
            <person name="Kong X."/>
            <person name="Jiao Y."/>
            <person name="Jia J."/>
        </authorList>
    </citation>
    <scope>NUCLEOTIDE SEQUENCE [LARGE SCALE GENOMIC DNA]</scope>
    <source>
        <strain evidence="7">cv. AL8/78</strain>
    </source>
</reference>
<evidence type="ECO:0000256" key="1">
    <source>
        <dbReference type="ARBA" id="ARBA00004123"/>
    </source>
</evidence>
<dbReference type="FunFam" id="1.10.10.60:FF:000154">
    <property type="entry name" value="Transcription factor SRM1"/>
    <property type="match status" value="1"/>
</dbReference>
<feature type="compositionally biased region" description="Basic residues" evidence="5">
    <location>
        <begin position="222"/>
        <end position="243"/>
    </location>
</feature>
<evidence type="ECO:0008006" key="8">
    <source>
        <dbReference type="Google" id="ProtNLM"/>
    </source>
</evidence>
<dbReference type="InterPro" id="IPR001005">
    <property type="entry name" value="SANT/Myb"/>
</dbReference>
<sequence length="326" mass="34986">ARVRPTRPIPRARSRPPIPTSFLADKAPSLRAPPPDNPMASQGATTAAWTNEEDKAFENAVASGAPPPLDGVPEECWFAALAASVPARSTEEVRRHYEALVEDVGAIDAGRVPLPRYAGEDSSAAATAAAPSKDRREDRKSFDSDSGKGCSKAEQERRKGIPWTEEEHRAVLAGAGQVRQGRLAEHLAQLRHLPDAHAGGQPRAEVLHPPQLHEPGPPPLQHPRHHQHQQRRPGRAAHHRPGPRRAGGAARGHDEASRDGGHVRRGAHGPPGRRPHGPRRRRHAGHVPAGAGPPALRHARRLPGSASVSMSCLLRFVRARGTPACA</sequence>
<reference evidence="6" key="5">
    <citation type="journal article" date="2021" name="G3 (Bethesda)">
        <title>Aegilops tauschii genome assembly Aet v5.0 features greater sequence contiguity and improved annotation.</title>
        <authorList>
            <person name="Wang L."/>
            <person name="Zhu T."/>
            <person name="Rodriguez J.C."/>
            <person name="Deal K.R."/>
            <person name="Dubcovsky J."/>
            <person name="McGuire P.E."/>
            <person name="Lux T."/>
            <person name="Spannagl M."/>
            <person name="Mayer K.F.X."/>
            <person name="Baldrich P."/>
            <person name="Meyers B.C."/>
            <person name="Huo N."/>
            <person name="Gu Y.Q."/>
            <person name="Zhou H."/>
            <person name="Devos K.M."/>
            <person name="Bennetzen J.L."/>
            <person name="Unver T."/>
            <person name="Budak H."/>
            <person name="Gulick P.J."/>
            <person name="Galiba G."/>
            <person name="Kalapos B."/>
            <person name="Nelson D.R."/>
            <person name="Li P."/>
            <person name="You F.M."/>
            <person name="Luo M.C."/>
            <person name="Dvorak J."/>
        </authorList>
    </citation>
    <scope>NUCLEOTIDE SEQUENCE [LARGE SCALE GENOMIC DNA]</scope>
    <source>
        <strain evidence="6">cv. AL8/78</strain>
    </source>
</reference>
<feature type="compositionally biased region" description="Basic and acidic residues" evidence="5">
    <location>
        <begin position="251"/>
        <end position="262"/>
    </location>
</feature>
<keyword evidence="4" id="KW-0539">Nucleus</keyword>
<dbReference type="GO" id="GO:0005634">
    <property type="term" value="C:nucleus"/>
    <property type="evidence" value="ECO:0007669"/>
    <property type="project" value="UniProtKB-SubCell"/>
</dbReference>
<evidence type="ECO:0000313" key="7">
    <source>
        <dbReference type="Proteomes" id="UP000015105"/>
    </source>
</evidence>
<dbReference type="CDD" id="cd00167">
    <property type="entry name" value="SANT"/>
    <property type="match status" value="1"/>
</dbReference>
<dbReference type="Gramene" id="AET7Gv20079700.3">
    <property type="protein sequence ID" value="AET7Gv20079700.3"/>
    <property type="gene ID" value="AET7Gv20079700"/>
</dbReference>
<feature type="region of interest" description="Disordered" evidence="5">
    <location>
        <begin position="110"/>
        <end position="174"/>
    </location>
</feature>
<accession>A0A453QEL1</accession>
<keyword evidence="2" id="KW-0805">Transcription regulation</keyword>
<dbReference type="AlphaFoldDB" id="A0A453QEL1"/>